<keyword evidence="4" id="KW-0408">Iron</keyword>
<name>D6U7Z5_KTERA</name>
<dbReference type="PANTHER" id="PTHR36923:SF3">
    <property type="entry name" value="FERREDOXIN"/>
    <property type="match status" value="1"/>
</dbReference>
<dbReference type="SUPFAM" id="SSF54862">
    <property type="entry name" value="4Fe-4S ferredoxins"/>
    <property type="match status" value="1"/>
</dbReference>
<evidence type="ECO:0008006" key="9">
    <source>
        <dbReference type="Google" id="ProtNLM"/>
    </source>
</evidence>
<dbReference type="Gene3D" id="3.30.70.20">
    <property type="match status" value="1"/>
</dbReference>
<evidence type="ECO:0000256" key="3">
    <source>
        <dbReference type="ARBA" id="ARBA00022982"/>
    </source>
</evidence>
<dbReference type="OrthoDB" id="164224at2"/>
<dbReference type="InParanoid" id="D6U7Z5"/>
<gene>
    <name evidence="7" type="ORF">Krac_0543</name>
</gene>
<dbReference type="Pfam" id="PF13370">
    <property type="entry name" value="Fer4_13"/>
    <property type="match status" value="1"/>
</dbReference>
<dbReference type="InterPro" id="IPR051269">
    <property type="entry name" value="Fe-S_cluster_ET"/>
</dbReference>
<dbReference type="Proteomes" id="UP000004508">
    <property type="component" value="Unassembled WGS sequence"/>
</dbReference>
<dbReference type="RefSeq" id="WP_007922270.1">
    <property type="nucleotide sequence ID" value="NZ_ADVG01000005.1"/>
</dbReference>
<keyword evidence="5" id="KW-0411">Iron-sulfur</keyword>
<proteinExistence type="predicted"/>
<protein>
    <recommendedName>
        <fullName evidence="9">Ferredoxin</fullName>
    </recommendedName>
</protein>
<keyword evidence="1" id="KW-0813">Transport</keyword>
<dbReference type="AlphaFoldDB" id="D6U7Z5"/>
<feature type="compositionally biased region" description="Polar residues" evidence="6">
    <location>
        <begin position="64"/>
        <end position="74"/>
    </location>
</feature>
<evidence type="ECO:0000313" key="7">
    <source>
        <dbReference type="EMBL" id="EFH80006.1"/>
    </source>
</evidence>
<organism evidence="7 8">
    <name type="scientific">Ktedonobacter racemifer DSM 44963</name>
    <dbReference type="NCBI Taxonomy" id="485913"/>
    <lineage>
        <taxon>Bacteria</taxon>
        <taxon>Bacillati</taxon>
        <taxon>Chloroflexota</taxon>
        <taxon>Ktedonobacteria</taxon>
        <taxon>Ktedonobacterales</taxon>
        <taxon>Ktedonobacteraceae</taxon>
        <taxon>Ktedonobacter</taxon>
    </lineage>
</organism>
<reference evidence="7 8" key="1">
    <citation type="journal article" date="2011" name="Stand. Genomic Sci.">
        <title>Non-contiguous finished genome sequence and contextual data of the filamentous soil bacterium Ktedonobacter racemifer type strain (SOSP1-21).</title>
        <authorList>
            <person name="Chang Y.J."/>
            <person name="Land M."/>
            <person name="Hauser L."/>
            <person name="Chertkov O."/>
            <person name="Del Rio T.G."/>
            <person name="Nolan M."/>
            <person name="Copeland A."/>
            <person name="Tice H."/>
            <person name="Cheng J.F."/>
            <person name="Lucas S."/>
            <person name="Han C."/>
            <person name="Goodwin L."/>
            <person name="Pitluck S."/>
            <person name="Ivanova N."/>
            <person name="Ovchinikova G."/>
            <person name="Pati A."/>
            <person name="Chen A."/>
            <person name="Palaniappan K."/>
            <person name="Mavromatis K."/>
            <person name="Liolios K."/>
            <person name="Brettin T."/>
            <person name="Fiebig A."/>
            <person name="Rohde M."/>
            <person name="Abt B."/>
            <person name="Goker M."/>
            <person name="Detter J.C."/>
            <person name="Woyke T."/>
            <person name="Bristow J."/>
            <person name="Eisen J.A."/>
            <person name="Markowitz V."/>
            <person name="Hugenholtz P."/>
            <person name="Kyrpides N.C."/>
            <person name="Klenk H.P."/>
            <person name="Lapidus A."/>
        </authorList>
    </citation>
    <scope>NUCLEOTIDE SEQUENCE [LARGE SCALE GENOMIC DNA]</scope>
    <source>
        <strain evidence="8">DSM 44963</strain>
    </source>
</reference>
<dbReference type="eggNOG" id="COG1141">
    <property type="taxonomic scope" value="Bacteria"/>
</dbReference>
<accession>D6U7Z5</accession>
<evidence type="ECO:0000256" key="4">
    <source>
        <dbReference type="ARBA" id="ARBA00023004"/>
    </source>
</evidence>
<sequence>MKLVVDLNKCQSYGQCIYAAPTVFRWHSEESLEFNYNPDDGLRQQVERAAAACPVQAIRIGRSNEQVATAQPSAQEAHHDEEE</sequence>
<dbReference type="EMBL" id="ADVG01000005">
    <property type="protein sequence ID" value="EFH80006.1"/>
    <property type="molecule type" value="Genomic_DNA"/>
</dbReference>
<evidence type="ECO:0000256" key="2">
    <source>
        <dbReference type="ARBA" id="ARBA00022723"/>
    </source>
</evidence>
<evidence type="ECO:0000256" key="1">
    <source>
        <dbReference type="ARBA" id="ARBA00022448"/>
    </source>
</evidence>
<evidence type="ECO:0000256" key="5">
    <source>
        <dbReference type="ARBA" id="ARBA00023014"/>
    </source>
</evidence>
<comment type="caution">
    <text evidence="7">The sequence shown here is derived from an EMBL/GenBank/DDBJ whole genome shotgun (WGS) entry which is preliminary data.</text>
</comment>
<keyword evidence="8" id="KW-1185">Reference proteome</keyword>
<keyword evidence="2" id="KW-0479">Metal-binding</keyword>
<dbReference type="PANTHER" id="PTHR36923">
    <property type="entry name" value="FERREDOXIN"/>
    <property type="match status" value="1"/>
</dbReference>
<dbReference type="STRING" id="485913.Krac_0543"/>
<feature type="region of interest" description="Disordered" evidence="6">
    <location>
        <begin position="64"/>
        <end position="83"/>
    </location>
</feature>
<dbReference type="GO" id="GO:0046872">
    <property type="term" value="F:metal ion binding"/>
    <property type="evidence" value="ECO:0007669"/>
    <property type="project" value="UniProtKB-KW"/>
</dbReference>
<evidence type="ECO:0000256" key="6">
    <source>
        <dbReference type="SAM" id="MobiDB-lite"/>
    </source>
</evidence>
<keyword evidence="3" id="KW-0249">Electron transport</keyword>
<evidence type="ECO:0000313" key="8">
    <source>
        <dbReference type="Proteomes" id="UP000004508"/>
    </source>
</evidence>
<dbReference type="GO" id="GO:0051536">
    <property type="term" value="F:iron-sulfur cluster binding"/>
    <property type="evidence" value="ECO:0007669"/>
    <property type="project" value="UniProtKB-KW"/>
</dbReference>